<evidence type="ECO:0000256" key="2">
    <source>
        <dbReference type="SAM" id="MobiDB-lite"/>
    </source>
</evidence>
<feature type="compositionally biased region" description="Acidic residues" evidence="2">
    <location>
        <begin position="48"/>
        <end position="59"/>
    </location>
</feature>
<feature type="compositionally biased region" description="Low complexity" evidence="2">
    <location>
        <begin position="361"/>
        <end position="378"/>
    </location>
</feature>
<name>A0AAD6SA29_9AGAR</name>
<organism evidence="3 5">
    <name type="scientific">Mycena alexandri</name>
    <dbReference type="NCBI Taxonomy" id="1745969"/>
    <lineage>
        <taxon>Eukaryota</taxon>
        <taxon>Fungi</taxon>
        <taxon>Dikarya</taxon>
        <taxon>Basidiomycota</taxon>
        <taxon>Agaricomycotina</taxon>
        <taxon>Agaricomycetes</taxon>
        <taxon>Agaricomycetidae</taxon>
        <taxon>Agaricales</taxon>
        <taxon>Marasmiineae</taxon>
        <taxon>Mycenaceae</taxon>
        <taxon>Mycena</taxon>
    </lineage>
</organism>
<dbReference type="EMBL" id="JARJCM010000027">
    <property type="protein sequence ID" value="KAJ7039284.1"/>
    <property type="molecule type" value="Genomic_DNA"/>
</dbReference>
<proteinExistence type="predicted"/>
<evidence type="ECO:0000313" key="5">
    <source>
        <dbReference type="Proteomes" id="UP001218188"/>
    </source>
</evidence>
<evidence type="ECO:0008006" key="6">
    <source>
        <dbReference type="Google" id="ProtNLM"/>
    </source>
</evidence>
<feature type="compositionally biased region" description="Acidic residues" evidence="2">
    <location>
        <begin position="254"/>
        <end position="264"/>
    </location>
</feature>
<dbReference type="Proteomes" id="UP001218188">
    <property type="component" value="Unassembled WGS sequence"/>
</dbReference>
<dbReference type="EMBL" id="JARJCM010000209">
    <property type="protein sequence ID" value="KAJ7022495.1"/>
    <property type="molecule type" value="Genomic_DNA"/>
</dbReference>
<keyword evidence="5" id="KW-1185">Reference proteome</keyword>
<feature type="coiled-coil region" evidence="1">
    <location>
        <begin position="423"/>
        <end position="454"/>
    </location>
</feature>
<sequence length="538" mass="58810">MPPHANPKLSKKASKDQTESLAPRKRKQTPKAKAESKRLQKKKKKMDDSDDDSSEDSADETSSKTVLHVNWKRSPELSEKLVALIFANGSIKRSLFPPCGPNASTKDGGGMSKAVAQWELCVFLLGELPKYKASIEAAAKVPKDKLAYGNKIKNRMTTMATIARQYNNDMGQTGAGIETAADIDMDQNNAFTTKWAAIQDECPWYFDMRNLIGQRPNLVPTGVGNSNTAVAPGVIIPTPTAVDNAASEDEIVVEGDDAEDEDDTASVPIEWELTPARSPEPRGHKRAFDDDDEEAQAGSEDNYQPMSPVTSESALMLVGDDEEEDNGGKKQGTGKEDNDEEVEVQGKKQKKKGTTHRKNPAKPSTSTPAAPAPSAAPKASKKTKIAEFSEIAKNEERTRQKEIELATLRTRQQMKQLEVKGRIVEMREERRRAKEDAKREERMMKLEMKKAKMKYTHELRMAATGTGRMSSSASHADTSFDTHSRASGSHYSSSEHAFDGFSGNAMAGPSTGGDDNGFDYSTMDFSLSSTQDGASSGF</sequence>
<keyword evidence="1" id="KW-0175">Coiled coil</keyword>
<feature type="region of interest" description="Disordered" evidence="2">
    <location>
        <begin position="254"/>
        <end position="384"/>
    </location>
</feature>
<evidence type="ECO:0000313" key="3">
    <source>
        <dbReference type="EMBL" id="KAJ7022495.1"/>
    </source>
</evidence>
<feature type="compositionally biased region" description="Polar residues" evidence="2">
    <location>
        <begin position="523"/>
        <end position="538"/>
    </location>
</feature>
<feature type="compositionally biased region" description="Low complexity" evidence="2">
    <location>
        <begin position="485"/>
        <end position="495"/>
    </location>
</feature>
<feature type="compositionally biased region" description="Polar residues" evidence="2">
    <location>
        <begin position="467"/>
        <end position="477"/>
    </location>
</feature>
<evidence type="ECO:0000313" key="4">
    <source>
        <dbReference type="EMBL" id="KAJ7039284.1"/>
    </source>
</evidence>
<gene>
    <name evidence="3" type="ORF">C8F04DRAFT_1194489</name>
    <name evidence="4" type="ORF">C8F04DRAFT_1254990</name>
</gene>
<feature type="region of interest" description="Disordered" evidence="2">
    <location>
        <begin position="464"/>
        <end position="538"/>
    </location>
</feature>
<accession>A0AAD6SA29</accession>
<reference evidence="3" key="1">
    <citation type="submission" date="2023-03" db="EMBL/GenBank/DDBJ databases">
        <title>Massive genome expansion in bonnet fungi (Mycena s.s.) driven by repeated elements and novel gene families across ecological guilds.</title>
        <authorList>
            <consortium name="Lawrence Berkeley National Laboratory"/>
            <person name="Harder C.B."/>
            <person name="Miyauchi S."/>
            <person name="Viragh M."/>
            <person name="Kuo A."/>
            <person name="Thoen E."/>
            <person name="Andreopoulos B."/>
            <person name="Lu D."/>
            <person name="Skrede I."/>
            <person name="Drula E."/>
            <person name="Henrissat B."/>
            <person name="Morin E."/>
            <person name="Kohler A."/>
            <person name="Barry K."/>
            <person name="LaButti K."/>
            <person name="Morin E."/>
            <person name="Salamov A."/>
            <person name="Lipzen A."/>
            <person name="Mereny Z."/>
            <person name="Hegedus B."/>
            <person name="Baldrian P."/>
            <person name="Stursova M."/>
            <person name="Weitz H."/>
            <person name="Taylor A."/>
            <person name="Grigoriev I.V."/>
            <person name="Nagy L.G."/>
            <person name="Martin F."/>
            <person name="Kauserud H."/>
        </authorList>
    </citation>
    <scope>NUCLEOTIDE SEQUENCE</scope>
    <source>
        <strain evidence="3">CBHHK200</strain>
    </source>
</reference>
<evidence type="ECO:0000256" key="1">
    <source>
        <dbReference type="SAM" id="Coils"/>
    </source>
</evidence>
<feature type="compositionally biased region" description="Basic residues" evidence="2">
    <location>
        <begin position="347"/>
        <end position="360"/>
    </location>
</feature>
<comment type="caution">
    <text evidence="3">The sequence shown here is derived from an EMBL/GenBank/DDBJ whole genome shotgun (WGS) entry which is preliminary data.</text>
</comment>
<feature type="compositionally biased region" description="Basic and acidic residues" evidence="2">
    <location>
        <begin position="279"/>
        <end position="288"/>
    </location>
</feature>
<feature type="region of interest" description="Disordered" evidence="2">
    <location>
        <begin position="1"/>
        <end position="65"/>
    </location>
</feature>
<dbReference type="AlphaFoldDB" id="A0AAD6SA29"/>
<protein>
    <recommendedName>
        <fullName evidence="6">No apical meristem-associated C-terminal domain-containing protein</fullName>
    </recommendedName>
</protein>
<feature type="compositionally biased region" description="Polar residues" evidence="2">
    <location>
        <begin position="299"/>
        <end position="313"/>
    </location>
</feature>